<evidence type="ECO:0000313" key="1">
    <source>
        <dbReference type="EMBL" id="CAG8847227.1"/>
    </source>
</evidence>
<comment type="caution">
    <text evidence="1">The sequence shown here is derived from an EMBL/GenBank/DDBJ whole genome shotgun (WGS) entry which is preliminary data.</text>
</comment>
<sequence length="153" mass="17857">MPCVPYNRRYPEECVTCNSYCKVFRENVVNDEEQLNTSTQITEIDESDPIVHYSSQAFAHQDNNHNHAHRGMTQISNQASYQTTPQAYLIQFSHTSLQHQDNNLFNYQNQIPQFNDTPQILANNLRHNTDQFSEVRNQNISMVQEMLPHAVLM</sequence>
<accession>A0ABN7X3I9</accession>
<gene>
    <name evidence="1" type="ORF">GMARGA_LOCUS38558</name>
</gene>
<reference evidence="1 2" key="1">
    <citation type="submission" date="2021-06" db="EMBL/GenBank/DDBJ databases">
        <authorList>
            <person name="Kallberg Y."/>
            <person name="Tangrot J."/>
            <person name="Rosling A."/>
        </authorList>
    </citation>
    <scope>NUCLEOTIDE SEQUENCE [LARGE SCALE GENOMIC DNA]</scope>
    <source>
        <strain evidence="1 2">120-4 pot B 10/14</strain>
    </source>
</reference>
<name>A0ABN7X3I9_GIGMA</name>
<keyword evidence="2" id="KW-1185">Reference proteome</keyword>
<dbReference type="EMBL" id="CAJVQB010086736">
    <property type="protein sequence ID" value="CAG8847227.1"/>
    <property type="molecule type" value="Genomic_DNA"/>
</dbReference>
<dbReference type="Proteomes" id="UP000789901">
    <property type="component" value="Unassembled WGS sequence"/>
</dbReference>
<evidence type="ECO:0000313" key="2">
    <source>
        <dbReference type="Proteomes" id="UP000789901"/>
    </source>
</evidence>
<protein>
    <submittedName>
        <fullName evidence="1">31185_t:CDS:1</fullName>
    </submittedName>
</protein>
<organism evidence="1 2">
    <name type="scientific">Gigaspora margarita</name>
    <dbReference type="NCBI Taxonomy" id="4874"/>
    <lineage>
        <taxon>Eukaryota</taxon>
        <taxon>Fungi</taxon>
        <taxon>Fungi incertae sedis</taxon>
        <taxon>Mucoromycota</taxon>
        <taxon>Glomeromycotina</taxon>
        <taxon>Glomeromycetes</taxon>
        <taxon>Diversisporales</taxon>
        <taxon>Gigasporaceae</taxon>
        <taxon>Gigaspora</taxon>
    </lineage>
</organism>
<feature type="non-terminal residue" evidence="1">
    <location>
        <position position="153"/>
    </location>
</feature>
<proteinExistence type="predicted"/>